<accession>A0A448UZW8</accession>
<dbReference type="InterPro" id="IPR051465">
    <property type="entry name" value="Cell_Envelope_Struct_Comp"/>
</dbReference>
<name>A0A448UZW8_9FIRM</name>
<feature type="region of interest" description="Disordered" evidence="1">
    <location>
        <begin position="733"/>
        <end position="798"/>
    </location>
</feature>
<proteinExistence type="predicted"/>
<dbReference type="Gene3D" id="3.20.20.140">
    <property type="entry name" value="Metal-dependent hydrolases"/>
    <property type="match status" value="1"/>
</dbReference>
<evidence type="ECO:0000313" key="3">
    <source>
        <dbReference type="EMBL" id="VEJ34402.1"/>
    </source>
</evidence>
<dbReference type="SMART" id="SM00481">
    <property type="entry name" value="POLIIIAc"/>
    <property type="match status" value="1"/>
</dbReference>
<sequence length="976" mass="107376">MKVDNSPQILNVKPANNAETLDDKRPEISATLLNVSDRATATISLNGGEKQPMVREGALVRYTPDTDLKDGKTEATITVTDGDVVKEYSWKFYVGKATVKHYRGQIHSHSNYSDGAGTPEEAIQYASTADHIDFFSLTDHSNYFDKEANLGTIDDENSGLKDPRDGSKSKWKRYKEIVEAARTEDFLPIYGYEMTWTKTGANYGHMNTFNTKGFVSRNSDFYNDKTDSKGLLRYYELISGLGTDTFSQFNHPSKTFGNFDEFAYYDPKVNENVKLVEIGNGEGPIHGDGYFPSYDEYIKALDMGWKLAPSINQDNHKKRWGDANDGRNVVIADGLTKKDIITAIRNLSVYASEDKDITVDFTINGHIMGSTLADAGKTLNVDIAVAEQGGKSIGAVDILTTGGKVIKSMESSADTDRFTFELQNDYPYYLVRITEADGDFVFTAPIWTEKVEAKGITALSPVGGDEATVGEEKELSYTFSAEGERIQSVEVYDGDTVISTKTEYGKVTVVPAKEGKRQLTLKVKTDGGEYERNVELVVYPKGLATSPISEVQKAKPGEIFQIEGILTSNASGYDKATAFFDAAYVQDETGGINIFPISGNYKIGDRLKIRGIRDGYQDERQLSITSMEKIGETTPPQPTVLPTGKVKDNTGLLIQTKGKVVSVVKDDLSEIMIDDGSGPIKVFIDGYIGRPKSDDKSMPKIAVGDILQATGLASVNPEGDRIRIRNRNDVVVLNEAKETEPNTPDTPNQPDKKPKDEQPTKQNGGIILTPVTPSPGKTDEGKPETPAHPVNPVNNERKGFKDVKASDWFAKDVDRIVEKKLLVGMTEDTFGPNEKASRAMIVTMLHRMAGKPSVEGNHKFTDIEKGSWYEEAVNWAEAKGVTAGISETAFDPHGDITREAFVAMMYRYYVSEGLIESVEGKPLDGVSPWAQEAMTWAVDNKIVVGRENGNLAAKETITRAEIAAITLRVMDRFGSK</sequence>
<evidence type="ECO:0000256" key="1">
    <source>
        <dbReference type="SAM" id="MobiDB-lite"/>
    </source>
</evidence>
<feature type="domain" description="SLH" evidence="2">
    <location>
        <begin position="856"/>
        <end position="919"/>
    </location>
</feature>
<dbReference type="RefSeq" id="WP_126464616.1">
    <property type="nucleotide sequence ID" value="NZ_LR134523.1"/>
</dbReference>
<dbReference type="InterPro" id="IPR001119">
    <property type="entry name" value="SLH_dom"/>
</dbReference>
<dbReference type="KEGG" id="piv:NCTC13079_00133"/>
<organism evidence="3 4">
    <name type="scientific">Aedoeadaptatus ivorii</name>
    <dbReference type="NCBI Taxonomy" id="54006"/>
    <lineage>
        <taxon>Bacteria</taxon>
        <taxon>Bacillati</taxon>
        <taxon>Bacillota</taxon>
        <taxon>Tissierellia</taxon>
        <taxon>Tissierellales</taxon>
        <taxon>Peptoniphilaceae</taxon>
        <taxon>Aedoeadaptatus</taxon>
    </lineage>
</organism>
<keyword evidence="4" id="KW-1185">Reference proteome</keyword>
<evidence type="ECO:0000259" key="2">
    <source>
        <dbReference type="PROSITE" id="PS51272"/>
    </source>
</evidence>
<dbReference type="InterPro" id="IPR016195">
    <property type="entry name" value="Pol/histidinol_Pase-like"/>
</dbReference>
<dbReference type="NCBIfam" id="NF038032">
    <property type="entry name" value="CehA_McbA_metalo"/>
    <property type="match status" value="1"/>
</dbReference>
<dbReference type="Proteomes" id="UP000269544">
    <property type="component" value="Chromosome"/>
</dbReference>
<keyword evidence="3" id="KW-0326">Glycosidase</keyword>
<dbReference type="SUPFAM" id="SSF89550">
    <property type="entry name" value="PHP domain-like"/>
    <property type="match status" value="1"/>
</dbReference>
<feature type="domain" description="SLH" evidence="2">
    <location>
        <begin position="920"/>
        <end position="976"/>
    </location>
</feature>
<reference evidence="3 4" key="1">
    <citation type="submission" date="2018-12" db="EMBL/GenBank/DDBJ databases">
        <authorList>
            <consortium name="Pathogen Informatics"/>
        </authorList>
    </citation>
    <scope>NUCLEOTIDE SEQUENCE [LARGE SCALE GENOMIC DNA]</scope>
    <source>
        <strain evidence="3 4">NCTC13079</strain>
    </source>
</reference>
<feature type="compositionally biased region" description="Basic and acidic residues" evidence="1">
    <location>
        <begin position="750"/>
        <end position="759"/>
    </location>
</feature>
<protein>
    <submittedName>
        <fullName evidence="3">Endoglucanase</fullName>
        <ecNumber evidence="3">3.2.1.4</ecNumber>
    </submittedName>
</protein>
<dbReference type="EC" id="3.2.1.4" evidence="3"/>
<dbReference type="InterPro" id="IPR004013">
    <property type="entry name" value="PHP_dom"/>
</dbReference>
<dbReference type="Pfam" id="PF00395">
    <property type="entry name" value="SLH"/>
    <property type="match status" value="3"/>
</dbReference>
<keyword evidence="3" id="KW-0378">Hydrolase</keyword>
<dbReference type="GO" id="GO:0008810">
    <property type="term" value="F:cellulase activity"/>
    <property type="evidence" value="ECO:0007669"/>
    <property type="project" value="UniProtKB-EC"/>
</dbReference>
<dbReference type="PROSITE" id="PS51272">
    <property type="entry name" value="SLH"/>
    <property type="match status" value="3"/>
</dbReference>
<dbReference type="OrthoDB" id="1698751at2"/>
<dbReference type="EMBL" id="LR134523">
    <property type="protein sequence ID" value="VEJ34402.1"/>
    <property type="molecule type" value="Genomic_DNA"/>
</dbReference>
<gene>
    <name evidence="3" type="ORF">NCTC13079_00133</name>
</gene>
<dbReference type="Pfam" id="PF02811">
    <property type="entry name" value="PHP"/>
    <property type="match status" value="1"/>
</dbReference>
<dbReference type="PANTHER" id="PTHR43308">
    <property type="entry name" value="OUTER MEMBRANE PROTEIN ALPHA-RELATED"/>
    <property type="match status" value="1"/>
</dbReference>
<dbReference type="AlphaFoldDB" id="A0A448UZW8"/>
<feature type="domain" description="SLH" evidence="2">
    <location>
        <begin position="796"/>
        <end position="855"/>
    </location>
</feature>
<evidence type="ECO:0000313" key="4">
    <source>
        <dbReference type="Proteomes" id="UP000269544"/>
    </source>
</evidence>
<dbReference type="PANTHER" id="PTHR43308:SF5">
    <property type="entry name" value="S-LAYER PROTEIN _ PEPTIDOGLYCAN ENDO-BETA-N-ACETYLGLUCOSAMINIDASE"/>
    <property type="match status" value="1"/>
</dbReference>
<dbReference type="InterPro" id="IPR003141">
    <property type="entry name" value="Pol/His_phosphatase_N"/>
</dbReference>